<dbReference type="GO" id="GO:0016763">
    <property type="term" value="F:pentosyltransferase activity"/>
    <property type="evidence" value="ECO:0007669"/>
    <property type="project" value="UniProtKB-ARBA"/>
</dbReference>
<evidence type="ECO:0000256" key="1">
    <source>
        <dbReference type="ARBA" id="ARBA00022676"/>
    </source>
</evidence>
<evidence type="ECO:0000256" key="4">
    <source>
        <dbReference type="SAM" id="SignalP"/>
    </source>
</evidence>
<evidence type="ECO:0000313" key="7">
    <source>
        <dbReference type="Proteomes" id="UP001438707"/>
    </source>
</evidence>
<sequence>MLATASSIPLLFWLVLTSRLPSGSLLLHHHHNTGHALQSHSNLGDLASSYHPGVMPHTYHIFHNVLLNSDSSLTFFTPSDRGLEQQPLEPPSEVKLRPGDAVFTIRQQPVQDPHPCIQYVEKPHIVIDAAPWRRNVFHFYNDLAMPLYNTMLEQGWVTGHEWDVREQPPDYPDAAAVGIIGLTENVFIHNWAHLMPYLSTDRRSIQSAGGLCYRTIAVDGSQRLNWYRLPIPNITATREALHVFRHWHEQVTEDYERRRGNWPLQEFSSTFSAAGTPLPRVTIAHRSASRSILNEEDIIDLINSLYEVEVIKTEFNLSAWEAQQLISHTDVFLGMHGAGLTNLMWGKEGAAIIQLLPYGWLKPNGLPLRGHGFGNMAEGARMHYLTWMNQQPENAVLREMDMAPQSSEVPWLYQEHPSPEWPLPSEEPVARMWVYQHTRVDIPSFQPVLEEAFQLAGISKRSSLTQ</sequence>
<name>A0AAW1REE0_9CHLO</name>
<feature type="chain" id="PRO_5043699392" description="Glycosyltransferase 61 catalytic domain-containing protein" evidence="4">
    <location>
        <begin position="18"/>
        <end position="466"/>
    </location>
</feature>
<evidence type="ECO:0000313" key="6">
    <source>
        <dbReference type="EMBL" id="KAK9832188.1"/>
    </source>
</evidence>
<keyword evidence="7" id="KW-1185">Reference proteome</keyword>
<feature type="domain" description="Glycosyltransferase 61 catalytic" evidence="5">
    <location>
        <begin position="258"/>
        <end position="353"/>
    </location>
</feature>
<comment type="caution">
    <text evidence="6">The sequence shown here is derived from an EMBL/GenBank/DDBJ whole genome shotgun (WGS) entry which is preliminary data.</text>
</comment>
<evidence type="ECO:0000256" key="3">
    <source>
        <dbReference type="ARBA" id="ARBA00023180"/>
    </source>
</evidence>
<keyword evidence="2" id="KW-0808">Transferase</keyword>
<dbReference type="GO" id="GO:0005794">
    <property type="term" value="C:Golgi apparatus"/>
    <property type="evidence" value="ECO:0007669"/>
    <property type="project" value="UniProtKB-ARBA"/>
</dbReference>
<keyword evidence="3" id="KW-0325">Glycoprotein</keyword>
<feature type="signal peptide" evidence="4">
    <location>
        <begin position="1"/>
        <end position="17"/>
    </location>
</feature>
<gene>
    <name evidence="6" type="ORF">WJX74_002292</name>
</gene>
<organism evidence="6 7">
    <name type="scientific">Apatococcus lobatus</name>
    <dbReference type="NCBI Taxonomy" id="904363"/>
    <lineage>
        <taxon>Eukaryota</taxon>
        <taxon>Viridiplantae</taxon>
        <taxon>Chlorophyta</taxon>
        <taxon>core chlorophytes</taxon>
        <taxon>Trebouxiophyceae</taxon>
        <taxon>Chlorellales</taxon>
        <taxon>Chlorellaceae</taxon>
        <taxon>Apatococcus</taxon>
    </lineage>
</organism>
<evidence type="ECO:0000259" key="5">
    <source>
        <dbReference type="Pfam" id="PF04577"/>
    </source>
</evidence>
<proteinExistence type="predicted"/>
<protein>
    <recommendedName>
        <fullName evidence="5">Glycosyltransferase 61 catalytic domain-containing protein</fullName>
    </recommendedName>
</protein>
<keyword evidence="1" id="KW-0328">Glycosyltransferase</keyword>
<dbReference type="InterPro" id="IPR007657">
    <property type="entry name" value="Glycosyltransferase_61"/>
</dbReference>
<reference evidence="6 7" key="1">
    <citation type="journal article" date="2024" name="Nat. Commun.">
        <title>Phylogenomics reveals the evolutionary origins of lichenization in chlorophyte algae.</title>
        <authorList>
            <person name="Puginier C."/>
            <person name="Libourel C."/>
            <person name="Otte J."/>
            <person name="Skaloud P."/>
            <person name="Haon M."/>
            <person name="Grisel S."/>
            <person name="Petersen M."/>
            <person name="Berrin J.G."/>
            <person name="Delaux P.M."/>
            <person name="Dal Grande F."/>
            <person name="Keller J."/>
        </authorList>
    </citation>
    <scope>NUCLEOTIDE SEQUENCE [LARGE SCALE GENOMIC DNA]</scope>
    <source>
        <strain evidence="6 7">SAG 2145</strain>
    </source>
</reference>
<dbReference type="EMBL" id="JALJOS010000012">
    <property type="protein sequence ID" value="KAK9832188.1"/>
    <property type="molecule type" value="Genomic_DNA"/>
</dbReference>
<dbReference type="InterPro" id="IPR049625">
    <property type="entry name" value="Glyco_transf_61_cat"/>
</dbReference>
<dbReference type="PANTHER" id="PTHR20961">
    <property type="entry name" value="GLYCOSYLTRANSFERASE"/>
    <property type="match status" value="1"/>
</dbReference>
<accession>A0AAW1REE0</accession>
<keyword evidence="4" id="KW-0732">Signal</keyword>
<evidence type="ECO:0000256" key="2">
    <source>
        <dbReference type="ARBA" id="ARBA00022679"/>
    </source>
</evidence>
<dbReference type="AlphaFoldDB" id="A0AAW1REE0"/>
<dbReference type="Proteomes" id="UP001438707">
    <property type="component" value="Unassembled WGS sequence"/>
</dbReference>
<dbReference type="Pfam" id="PF04577">
    <property type="entry name" value="Glyco_transf_61"/>
    <property type="match status" value="1"/>
</dbReference>